<dbReference type="Proteomes" id="UP000541558">
    <property type="component" value="Unassembled WGS sequence"/>
</dbReference>
<dbReference type="AlphaFoldDB" id="A0A8H5CHA6"/>
<feature type="region of interest" description="Disordered" evidence="1">
    <location>
        <begin position="92"/>
        <end position="115"/>
    </location>
</feature>
<proteinExistence type="predicted"/>
<feature type="region of interest" description="Disordered" evidence="1">
    <location>
        <begin position="1"/>
        <end position="36"/>
    </location>
</feature>
<dbReference type="OrthoDB" id="3058101at2759"/>
<comment type="caution">
    <text evidence="2">The sequence shown here is derived from an EMBL/GenBank/DDBJ whole genome shotgun (WGS) entry which is preliminary data.</text>
</comment>
<evidence type="ECO:0000256" key="1">
    <source>
        <dbReference type="SAM" id="MobiDB-lite"/>
    </source>
</evidence>
<protein>
    <submittedName>
        <fullName evidence="2">Uncharacterized protein</fullName>
    </submittedName>
</protein>
<dbReference type="EMBL" id="JAACJK010000001">
    <property type="protein sequence ID" value="KAF5341674.1"/>
    <property type="molecule type" value="Genomic_DNA"/>
</dbReference>
<sequence length="474" mass="51710">MSDVANPNPQRAGGQPANPRGAAAVQPNPNPGGEPVIPPRAILCEALVKRVIDKTLPATEFVAELGKLKLTAHEMEVWVEELETRIQQIQLVPEDGPNGGGPPERPDTPDGLEGDALDEFRKRRDEAVAARQQPLSQAAAIEQVLKQRLQARVSKSLAGPRQTQDDPTDELDELLQALAKSAAPPGSGSSSYISSALLSAAPHLAAMSKQVASDPLIEETCRLRRAYAAEKNLDSVVDLFQMQPLVEPLPRPIWKQILGDEFVDFRKLHAAMDGGHNEQYEEARDFGGGYAIFKKDHLPKSKDVKTESEWQRVFAAWSSGVVLAYPHRQEELNKYRLAVEQLFRIINVPASTAIEFDVDLRRNYTKSRFRLDNTAQQHPVLLARLFEAASLRALAASRGGSSSHSSSKRGPPSNSTEGPSPKKATSAAICRNWNLGFCVDPCGNGRRHGACIECGESHKAKDAAKCKAALEARK</sequence>
<feature type="compositionally biased region" description="Low complexity" evidence="1">
    <location>
        <begin position="397"/>
        <end position="410"/>
    </location>
</feature>
<keyword evidence="3" id="KW-1185">Reference proteome</keyword>
<accession>A0A8H5CHA6</accession>
<feature type="region of interest" description="Disordered" evidence="1">
    <location>
        <begin position="397"/>
        <end position="423"/>
    </location>
</feature>
<evidence type="ECO:0000313" key="2">
    <source>
        <dbReference type="EMBL" id="KAF5341674.1"/>
    </source>
</evidence>
<gene>
    <name evidence="2" type="ORF">D9611_001997</name>
</gene>
<evidence type="ECO:0000313" key="3">
    <source>
        <dbReference type="Proteomes" id="UP000541558"/>
    </source>
</evidence>
<organism evidence="2 3">
    <name type="scientific">Ephemerocybe angulata</name>
    <dbReference type="NCBI Taxonomy" id="980116"/>
    <lineage>
        <taxon>Eukaryota</taxon>
        <taxon>Fungi</taxon>
        <taxon>Dikarya</taxon>
        <taxon>Basidiomycota</taxon>
        <taxon>Agaricomycotina</taxon>
        <taxon>Agaricomycetes</taxon>
        <taxon>Agaricomycetidae</taxon>
        <taxon>Agaricales</taxon>
        <taxon>Agaricineae</taxon>
        <taxon>Psathyrellaceae</taxon>
        <taxon>Ephemerocybe</taxon>
    </lineage>
</organism>
<name>A0A8H5CHA6_9AGAR</name>
<reference evidence="2 3" key="1">
    <citation type="journal article" date="2020" name="ISME J.">
        <title>Uncovering the hidden diversity of litter-decomposition mechanisms in mushroom-forming fungi.</title>
        <authorList>
            <person name="Floudas D."/>
            <person name="Bentzer J."/>
            <person name="Ahren D."/>
            <person name="Johansson T."/>
            <person name="Persson P."/>
            <person name="Tunlid A."/>
        </authorList>
    </citation>
    <scope>NUCLEOTIDE SEQUENCE [LARGE SCALE GENOMIC DNA]</scope>
    <source>
        <strain evidence="2 3">CBS 175.51</strain>
    </source>
</reference>